<dbReference type="GO" id="GO:0005737">
    <property type="term" value="C:cytoplasm"/>
    <property type="evidence" value="ECO:0007669"/>
    <property type="project" value="TreeGrafter"/>
</dbReference>
<keyword evidence="1" id="KW-0677">Repeat</keyword>
<dbReference type="PROSITE" id="PS50088">
    <property type="entry name" value="ANK_REPEAT"/>
    <property type="match status" value="1"/>
</dbReference>
<gene>
    <name evidence="4" type="ORF">IFR04_011972</name>
</gene>
<organism evidence="4 5">
    <name type="scientific">Cadophora malorum</name>
    <dbReference type="NCBI Taxonomy" id="108018"/>
    <lineage>
        <taxon>Eukaryota</taxon>
        <taxon>Fungi</taxon>
        <taxon>Dikarya</taxon>
        <taxon>Ascomycota</taxon>
        <taxon>Pezizomycotina</taxon>
        <taxon>Leotiomycetes</taxon>
        <taxon>Helotiales</taxon>
        <taxon>Ploettnerulaceae</taxon>
        <taxon>Cadophora</taxon>
    </lineage>
</organism>
<dbReference type="EMBL" id="JAFJYH010000244">
    <property type="protein sequence ID" value="KAG4414896.1"/>
    <property type="molecule type" value="Genomic_DNA"/>
</dbReference>
<evidence type="ECO:0000256" key="1">
    <source>
        <dbReference type="ARBA" id="ARBA00022737"/>
    </source>
</evidence>
<evidence type="ECO:0000313" key="4">
    <source>
        <dbReference type="EMBL" id="KAG4414896.1"/>
    </source>
</evidence>
<name>A0A8H7W224_9HELO</name>
<accession>A0A8H7W224</accession>
<dbReference type="PANTHER" id="PTHR24198">
    <property type="entry name" value="ANKYRIN REPEAT AND PROTEIN KINASE DOMAIN-CONTAINING PROTEIN"/>
    <property type="match status" value="1"/>
</dbReference>
<protein>
    <recommendedName>
        <fullName evidence="6">Ankyrin</fullName>
    </recommendedName>
</protein>
<dbReference type="InterPro" id="IPR036770">
    <property type="entry name" value="Ankyrin_rpt-contain_sf"/>
</dbReference>
<dbReference type="Gene3D" id="1.25.40.20">
    <property type="entry name" value="Ankyrin repeat-containing domain"/>
    <property type="match status" value="2"/>
</dbReference>
<comment type="caution">
    <text evidence="4">The sequence shown here is derived from an EMBL/GenBank/DDBJ whole genome shotgun (WGS) entry which is preliminary data.</text>
</comment>
<dbReference type="InterPro" id="IPR002110">
    <property type="entry name" value="Ankyrin_rpt"/>
</dbReference>
<evidence type="ECO:0008006" key="6">
    <source>
        <dbReference type="Google" id="ProtNLM"/>
    </source>
</evidence>
<reference evidence="4" key="1">
    <citation type="submission" date="2021-02" db="EMBL/GenBank/DDBJ databases">
        <title>Genome sequence Cadophora malorum strain M34.</title>
        <authorList>
            <person name="Stefanovic E."/>
            <person name="Vu D."/>
            <person name="Scully C."/>
            <person name="Dijksterhuis J."/>
            <person name="Roader J."/>
            <person name="Houbraken J."/>
        </authorList>
    </citation>
    <scope>NUCLEOTIDE SEQUENCE</scope>
    <source>
        <strain evidence="4">M34</strain>
    </source>
</reference>
<dbReference type="OrthoDB" id="539213at2759"/>
<feature type="repeat" description="ANK" evidence="3">
    <location>
        <begin position="452"/>
        <end position="484"/>
    </location>
</feature>
<proteinExistence type="predicted"/>
<dbReference type="Pfam" id="PF12796">
    <property type="entry name" value="Ank_2"/>
    <property type="match status" value="2"/>
</dbReference>
<sequence>MTDPFSIVVGAVSIAGLGGKAAEAAYKFQGDYRRASEQIDHTLAQLEVLQSYLEKADSSQFHGILHETVLSSLHAIANSFPQGLDFESKRGKLRWAVRQKPRAIEVLAHLRDTELSAILSMQFQFLNEITKVRAAIERTVPEETSSKIKKRTERPFLAMIPVEQCDRTLVATELQINSTISKHTGVGGGIMTFKSGANNVYSIRLRLPKFGCTIVQARVMLSWPSWGNLTVQPSVKIQKVILDDAPILQACREQNTQVMRDLFDSRRAHPNDSTADNLTLLYVAISEGKIEAARLLLDYHADADLTFGIYETSPLCTAFLYGQLEIAQLLIQAGGSIEYVTRWKWSCPRYLFEPRSSNPCTVELLNLCHKEAFADWNTPDVHGWTIMHRAAAFGRASDIRKLLNLKAKWNLMTFKLHWLPIFCAVKYGNESTFGVLARLLQPADLACVRDVRGWTLLHLAAECGSRIMIAELLQCGCDPTQVSDKSDMSVPAGLEMIELTPADIATACGHQDIYKELLEASR</sequence>
<evidence type="ECO:0000256" key="2">
    <source>
        <dbReference type="ARBA" id="ARBA00023043"/>
    </source>
</evidence>
<dbReference type="PANTHER" id="PTHR24198:SF165">
    <property type="entry name" value="ANKYRIN REPEAT-CONTAINING PROTEIN-RELATED"/>
    <property type="match status" value="1"/>
</dbReference>
<dbReference type="SUPFAM" id="SSF48403">
    <property type="entry name" value="Ankyrin repeat"/>
    <property type="match status" value="1"/>
</dbReference>
<dbReference type="Proteomes" id="UP000664132">
    <property type="component" value="Unassembled WGS sequence"/>
</dbReference>
<keyword evidence="5" id="KW-1185">Reference proteome</keyword>
<dbReference type="AlphaFoldDB" id="A0A8H7W224"/>
<evidence type="ECO:0000313" key="5">
    <source>
        <dbReference type="Proteomes" id="UP000664132"/>
    </source>
</evidence>
<evidence type="ECO:0000256" key="3">
    <source>
        <dbReference type="PROSITE-ProRule" id="PRU00023"/>
    </source>
</evidence>
<dbReference type="SMART" id="SM00248">
    <property type="entry name" value="ANK"/>
    <property type="match status" value="4"/>
</dbReference>
<keyword evidence="2 3" id="KW-0040">ANK repeat</keyword>